<dbReference type="OrthoDB" id="3260408at2759"/>
<evidence type="ECO:0000313" key="2">
    <source>
        <dbReference type="EMBL" id="RPB12740.1"/>
    </source>
</evidence>
<proteinExistence type="predicted"/>
<reference evidence="2 3" key="1">
    <citation type="journal article" date="2018" name="Nat. Ecol. Evol.">
        <title>Pezizomycetes genomes reveal the molecular basis of ectomycorrhizal truffle lifestyle.</title>
        <authorList>
            <person name="Murat C."/>
            <person name="Payen T."/>
            <person name="Noel B."/>
            <person name="Kuo A."/>
            <person name="Morin E."/>
            <person name="Chen J."/>
            <person name="Kohler A."/>
            <person name="Krizsan K."/>
            <person name="Balestrini R."/>
            <person name="Da Silva C."/>
            <person name="Montanini B."/>
            <person name="Hainaut M."/>
            <person name="Levati E."/>
            <person name="Barry K.W."/>
            <person name="Belfiori B."/>
            <person name="Cichocki N."/>
            <person name="Clum A."/>
            <person name="Dockter R.B."/>
            <person name="Fauchery L."/>
            <person name="Guy J."/>
            <person name="Iotti M."/>
            <person name="Le Tacon F."/>
            <person name="Lindquist E.A."/>
            <person name="Lipzen A."/>
            <person name="Malagnac F."/>
            <person name="Mello A."/>
            <person name="Molinier V."/>
            <person name="Miyauchi S."/>
            <person name="Poulain J."/>
            <person name="Riccioni C."/>
            <person name="Rubini A."/>
            <person name="Sitrit Y."/>
            <person name="Splivallo R."/>
            <person name="Traeger S."/>
            <person name="Wang M."/>
            <person name="Zifcakova L."/>
            <person name="Wipf D."/>
            <person name="Zambonelli A."/>
            <person name="Paolocci F."/>
            <person name="Nowrousian M."/>
            <person name="Ottonello S."/>
            <person name="Baldrian P."/>
            <person name="Spatafora J.W."/>
            <person name="Henrissat B."/>
            <person name="Nagy L.G."/>
            <person name="Aury J.M."/>
            <person name="Wincker P."/>
            <person name="Grigoriev I.V."/>
            <person name="Bonfante P."/>
            <person name="Martin F.M."/>
        </authorList>
    </citation>
    <scope>NUCLEOTIDE SEQUENCE [LARGE SCALE GENOMIC DNA]</scope>
    <source>
        <strain evidence="2 3">CCBAS932</strain>
    </source>
</reference>
<feature type="region of interest" description="Disordered" evidence="1">
    <location>
        <begin position="298"/>
        <end position="322"/>
    </location>
</feature>
<feature type="compositionally biased region" description="Low complexity" evidence="1">
    <location>
        <begin position="298"/>
        <end position="311"/>
    </location>
</feature>
<gene>
    <name evidence="2" type="ORF">P167DRAFT_535734</name>
</gene>
<dbReference type="EMBL" id="ML119127">
    <property type="protein sequence ID" value="RPB12740.1"/>
    <property type="molecule type" value="Genomic_DNA"/>
</dbReference>
<name>A0A3N4KQF9_9PEZI</name>
<evidence type="ECO:0000313" key="3">
    <source>
        <dbReference type="Proteomes" id="UP000277580"/>
    </source>
</evidence>
<dbReference type="Proteomes" id="UP000277580">
    <property type="component" value="Unassembled WGS sequence"/>
</dbReference>
<dbReference type="InParanoid" id="A0A3N4KQF9"/>
<keyword evidence="3" id="KW-1185">Reference proteome</keyword>
<protein>
    <submittedName>
        <fullName evidence="2">Uncharacterized protein</fullName>
    </submittedName>
</protein>
<organism evidence="2 3">
    <name type="scientific">Morchella conica CCBAS932</name>
    <dbReference type="NCBI Taxonomy" id="1392247"/>
    <lineage>
        <taxon>Eukaryota</taxon>
        <taxon>Fungi</taxon>
        <taxon>Dikarya</taxon>
        <taxon>Ascomycota</taxon>
        <taxon>Pezizomycotina</taxon>
        <taxon>Pezizomycetes</taxon>
        <taxon>Pezizales</taxon>
        <taxon>Morchellaceae</taxon>
        <taxon>Morchella</taxon>
    </lineage>
</organism>
<evidence type="ECO:0000256" key="1">
    <source>
        <dbReference type="SAM" id="MobiDB-lite"/>
    </source>
</evidence>
<dbReference type="PANTHER" id="PTHR23242">
    <property type="entry name" value="TRANSCRIPTION FACTOR HOXA13"/>
    <property type="match status" value="1"/>
</dbReference>
<dbReference type="PANTHER" id="PTHR23242:SF9">
    <property type="entry name" value="TRANSCRIPTION FACTOR HOXA13"/>
    <property type="match status" value="1"/>
</dbReference>
<sequence>MGAADTKRSVRAPSSPPLRTGSGSSTILNVFARIVAWYLLYTVLFVCPDVPTNDSPTICHTSHTVSTTLRPHLEPYYNQYLEPYVTEYSPWVKKTNEKYLVPTYDKVTNSYKQYAAPHVASTRNFVANKYDSAVKPRVGKVSAKSKFYYDEYLSAQVSKAIKFYGIAQPFIESSRAKLEGAYRNTVVPAYEKALPHVALAYDKTKHVVLTRVAPLVRENGEKAVYWGIGIWSDVVRPQVGRIGERLGGTGNGTPAVSVPGSPFSSLTNLDAAKGAEASSSLNSMILCASEKAASARSSAASSASQAEQASADNSKNPSPEEVHKLVEEDLARYTQKFKDSAAKASNDLNTQIDEISTKGKGKKASYAEKEIDALQKLVEKEFNKIKKVTLKLVSRLNPGSDAEEKQAALDSLLTTTKEAGLKIRDKAQEQRLESQKYLASIYDDVAAAADNHLEAFDSVRDLSMQELGMKWAWMDHVSYKDWRRYHALKDDFEGLKREIVATAQKNQKLIEVTRWVEGEWEGMATNIAKDAAEELKRLKRVSRRKIELADSSDDFSEISTLPVIVEKTGQQVLKKVEEVKGAVIPEAKEKGALEKAADKVSAAVVGTEKPVAGAASEKMGSAAGAASEKIYGTQPNAFEKAATAIGNALPGKEESTPLASVVKAHVPGGVYAGYVGASRVEYEYDPEEEETLGEKVSGIIDAVNGKLVDASRAVSEALAGATTTQAVGEKYSSIASEKYDSALSAASSALYGTPQPAGESIVSIATDRYSAAVAAASSVIYGTPTPRIELFASQAQAAYERSQTVAKDEYRKAMRKAATMVYPEDLPHKDSAASAAKEAYNEALTSAEAQYSSLLKEASKVHSRYDSVASEARASYDSALSAASTAIYGTPQPASESILSVAKEKYQQALNEAQITYDSWYSVASTAVLPPPTPTFEIISSRLSQSAESIASAASSVVYGTPQLFTESVASVAGEYASAVTDSAEERLESVKAFVSELVSGKEPAYTESVMSRFSSLMYGTDAPIFSRATSAAGEAYESASSMVSDNFESATSAVGSMLTPPPALESIISAANEQVQAAITMASEQVYGTPQGTAESVTSVIGEAYGSAASQISEAIYGRQTGAFESATLRMQEAAESAQRAISEAVYGTSKGTFESATSAFAESVDTATSVLGENLAAATEAVAEGIDAAGSAIGESYEQAQARISAAIYGPQQGVIESAQSRISEAVESAKSSLSEVVYGTQTGYVEQAASSLSEAVYGTQTGYAEQAASSVSSAASAATEKVKDAYSTIRDEL</sequence>
<feature type="region of interest" description="Disordered" evidence="1">
    <location>
        <begin position="1"/>
        <end position="22"/>
    </location>
</feature>
<accession>A0A3N4KQF9</accession>